<sequence>MRDQMTLEGTVRALCRAWFEERDVAGTMAFLSDDVHFVGTGENEFAVGTKQMEQYLRQDIAEIPEPFACELGLIQEQELAESLYSMSWQMTLKNPLYSWHLRCFMTLLEDGRGRWQIKSLHFAEPSGSQQGDEHYPKALVMENIARQRQELINDSLLGGMMGGYIEEGFPFYFINQQMLRYLGYESEEQFVSDIGGMISNCMHPQDREMVDGSVAGQLEEKGEYVVEYRMKKRDGSYIWVHDLGRRLTAEDGRPAIASVCVDITPQREAQEEVLHLYNNIPGAVFRCRYDEHLSVISANDGLFEFLGYTREEFAVMGNRMSAVIFSEDLPWLFRRLAEQLRDGNNIHTEHRLICQGGRVKWGSVKAQLLTEQSGERYFYCVCVDATEEKKLQERMRELYDQELAYFTEHAAAEGSVQGRVNVTQNRVESHLSNASLPVGQTKGTYDQAIENMASSALDPACGEGIRRTLAREKVLSDFDVGKVDYRFEFLRRSGDDQLFWSNTGLRSCRDPESGDVVAFFYTMDVTEQKLQEELLKRIAAHDYDSVTEVDILRDAYRMLFFNGSRNRIPYTGEFQKEIRALAGRFMDESAREVYLKNLDYGYVREQLEQRESYSFVAEMKNEAGDAQVKRFQVFYISRELGRVCLTRTDVTDVVRQEQRQKEELATALIAAKQANAAKSDFLSRMSHEIRTPMNAIIGMSTIAAQAIGDDEQVADCISKIGISSRFLLSLINDILDMSRIESGKMLLKNEKIPTEEFLNGLNSICHAQASAKELDYECVVDPLLDDYYIGDAMKLQQVLINVLSNAIKFTGEGGKVTFSVSQHRRGKGSATLRFVVNDTGIGMDEEFLPHIFEAFSQESAGTTALFGGTGLGLAIAKNIVDMMGGRIDVRSIKGIGTEFTVDVKLGLSGEEKPHHQKKHSYNFSHLKTLVVDDDVAVCESAVVTLLEMGVKAEWVDSGHKAVEQVRRLWAGEKYYDMILIDWKMPDMDGIETARRIRAIVGEQVTIIIMTAYDWISIEHEAKLAGVNLLMSKPMFKSSLVSAFSKALGEKEEAARPEEHAGYDFTGKRVLLAEDNLLNTEVAVLLLESKGFKVEAAENGLRAMELFSKSARGYYDAILMDIRMPLMDGLTAASNIRHLSNADAKTIPIIAMTANAFDDDIDKSKAAGMNAHLAKPIDPGRLYQTLYDFICKREEEENEQFQGVL</sequence>
<feature type="domain" description="PAC" evidence="14">
    <location>
        <begin position="346"/>
        <end position="397"/>
    </location>
</feature>
<dbReference type="PANTHER" id="PTHR45339">
    <property type="entry name" value="HYBRID SIGNAL TRANSDUCTION HISTIDINE KINASE J"/>
    <property type="match status" value="1"/>
</dbReference>
<dbReference type="PROSITE" id="PS50113">
    <property type="entry name" value="PAC"/>
    <property type="match status" value="2"/>
</dbReference>
<keyword evidence="5 10" id="KW-0597">Phosphoprotein</keyword>
<dbReference type="AlphaFoldDB" id="A0A9X8UKE1"/>
<dbReference type="InterPro" id="IPR004358">
    <property type="entry name" value="Sig_transdc_His_kin-like_C"/>
</dbReference>
<dbReference type="InterPro" id="IPR036890">
    <property type="entry name" value="HATPase_C_sf"/>
</dbReference>
<dbReference type="Pfam" id="PF00072">
    <property type="entry name" value="Response_reg"/>
    <property type="match status" value="2"/>
</dbReference>
<dbReference type="PANTHER" id="PTHR45339:SF1">
    <property type="entry name" value="HYBRID SIGNAL TRANSDUCTION HISTIDINE KINASE J"/>
    <property type="match status" value="1"/>
</dbReference>
<dbReference type="SUPFAM" id="SSF47384">
    <property type="entry name" value="Homodimeric domain of signal transducing histidine kinase"/>
    <property type="match status" value="1"/>
</dbReference>
<dbReference type="Pfam" id="PF13474">
    <property type="entry name" value="SnoaL_3"/>
    <property type="match status" value="1"/>
</dbReference>
<evidence type="ECO:0000259" key="14">
    <source>
        <dbReference type="PROSITE" id="PS50113"/>
    </source>
</evidence>
<dbReference type="InterPro" id="IPR003594">
    <property type="entry name" value="HATPase_dom"/>
</dbReference>
<dbReference type="FunFam" id="3.30.565.10:FF:000010">
    <property type="entry name" value="Sensor histidine kinase RcsC"/>
    <property type="match status" value="1"/>
</dbReference>
<evidence type="ECO:0000313" key="15">
    <source>
        <dbReference type="EMBL" id="TCL44465.1"/>
    </source>
</evidence>
<evidence type="ECO:0000256" key="1">
    <source>
        <dbReference type="ARBA" id="ARBA00000085"/>
    </source>
</evidence>
<feature type="domain" description="Histidine kinase" evidence="11">
    <location>
        <begin position="684"/>
        <end position="907"/>
    </location>
</feature>
<comment type="similarity">
    <text evidence="2">In the N-terminal section; belongs to the phytochrome family.</text>
</comment>
<evidence type="ECO:0000256" key="5">
    <source>
        <dbReference type="ARBA" id="ARBA00022553"/>
    </source>
</evidence>
<dbReference type="InterPro" id="IPR013655">
    <property type="entry name" value="PAS_fold_3"/>
</dbReference>
<feature type="domain" description="PAS" evidence="13">
    <location>
        <begin position="269"/>
        <end position="343"/>
    </location>
</feature>
<dbReference type="Pfam" id="PF02518">
    <property type="entry name" value="HATPase_c"/>
    <property type="match status" value="1"/>
</dbReference>
<dbReference type="SUPFAM" id="SSF52172">
    <property type="entry name" value="CheY-like"/>
    <property type="match status" value="2"/>
</dbReference>
<feature type="domain" description="Response regulatory" evidence="12">
    <location>
        <begin position="927"/>
        <end position="1047"/>
    </location>
</feature>
<feature type="domain" description="PAC" evidence="14">
    <location>
        <begin position="224"/>
        <end position="275"/>
    </location>
</feature>
<evidence type="ECO:0000313" key="16">
    <source>
        <dbReference type="Proteomes" id="UP000294682"/>
    </source>
</evidence>
<dbReference type="InterPro" id="IPR000014">
    <property type="entry name" value="PAS"/>
</dbReference>
<dbReference type="InterPro" id="IPR035965">
    <property type="entry name" value="PAS-like_dom_sf"/>
</dbReference>
<dbReference type="InterPro" id="IPR037401">
    <property type="entry name" value="SnoaL-like"/>
</dbReference>
<dbReference type="Gene3D" id="3.40.50.2300">
    <property type="match status" value="2"/>
</dbReference>
<evidence type="ECO:0000256" key="4">
    <source>
        <dbReference type="ARBA" id="ARBA00018672"/>
    </source>
</evidence>
<comment type="catalytic activity">
    <reaction evidence="1">
        <text>ATP + protein L-histidine = ADP + protein N-phospho-L-histidine.</text>
        <dbReference type="EC" id="2.7.13.3"/>
    </reaction>
</comment>
<dbReference type="SUPFAM" id="SSF54427">
    <property type="entry name" value="NTF2-like"/>
    <property type="match status" value="1"/>
</dbReference>
<evidence type="ECO:0000259" key="12">
    <source>
        <dbReference type="PROSITE" id="PS50110"/>
    </source>
</evidence>
<dbReference type="CDD" id="cd16922">
    <property type="entry name" value="HATPase_EvgS-ArcB-TorS-like"/>
    <property type="match status" value="1"/>
</dbReference>
<dbReference type="SMART" id="SM00086">
    <property type="entry name" value="PAC"/>
    <property type="match status" value="3"/>
</dbReference>
<dbReference type="Gene3D" id="3.30.450.20">
    <property type="entry name" value="PAS domain"/>
    <property type="match status" value="2"/>
</dbReference>
<dbReference type="Gene3D" id="3.30.565.10">
    <property type="entry name" value="Histidine kinase-like ATPase, C-terminal domain"/>
    <property type="match status" value="1"/>
</dbReference>
<keyword evidence="6" id="KW-0808">Transferase</keyword>
<evidence type="ECO:0000256" key="7">
    <source>
        <dbReference type="ARBA" id="ARBA00023012"/>
    </source>
</evidence>
<dbReference type="EMBL" id="SLUK01000002">
    <property type="protein sequence ID" value="TCL44465.1"/>
    <property type="molecule type" value="Genomic_DNA"/>
</dbReference>
<feature type="domain" description="PAS" evidence="13">
    <location>
        <begin position="166"/>
        <end position="221"/>
    </location>
</feature>
<dbReference type="CDD" id="cd17546">
    <property type="entry name" value="REC_hyHK_CKI1_RcsC-like"/>
    <property type="match status" value="2"/>
</dbReference>
<comment type="caution">
    <text evidence="15">The sequence shown here is derived from an EMBL/GenBank/DDBJ whole genome shotgun (WGS) entry which is preliminary data.</text>
</comment>
<evidence type="ECO:0000256" key="3">
    <source>
        <dbReference type="ARBA" id="ARBA00012438"/>
    </source>
</evidence>
<dbReference type="RefSeq" id="WP_132083914.1">
    <property type="nucleotide sequence ID" value="NZ_SLUK01000002.1"/>
</dbReference>
<dbReference type="InterPro" id="IPR005467">
    <property type="entry name" value="His_kinase_dom"/>
</dbReference>
<dbReference type="SUPFAM" id="SSF55785">
    <property type="entry name" value="PYP-like sensor domain (PAS domain)"/>
    <property type="match status" value="2"/>
</dbReference>
<dbReference type="InterPro" id="IPR001789">
    <property type="entry name" value="Sig_transdc_resp-reg_receiver"/>
</dbReference>
<dbReference type="Pfam" id="PF00512">
    <property type="entry name" value="HisKA"/>
    <property type="match status" value="1"/>
</dbReference>
<dbReference type="InterPro" id="IPR036097">
    <property type="entry name" value="HisK_dim/P_sf"/>
</dbReference>
<gene>
    <name evidence="15" type="ORF">EDD78_10283</name>
</gene>
<dbReference type="Pfam" id="PF08447">
    <property type="entry name" value="PAS_3"/>
    <property type="match status" value="2"/>
</dbReference>
<keyword evidence="7" id="KW-0902">Two-component regulatory system</keyword>
<organism evidence="15 16">
    <name type="scientific">Harryflintia acetispora</name>
    <dbReference type="NCBI Taxonomy" id="1849041"/>
    <lineage>
        <taxon>Bacteria</taxon>
        <taxon>Bacillati</taxon>
        <taxon>Bacillota</taxon>
        <taxon>Clostridia</taxon>
        <taxon>Eubacteriales</taxon>
        <taxon>Oscillospiraceae</taxon>
        <taxon>Harryflintia</taxon>
    </lineage>
</organism>
<proteinExistence type="inferred from homology"/>
<dbReference type="NCBIfam" id="TIGR00229">
    <property type="entry name" value="sensory_box"/>
    <property type="match status" value="2"/>
</dbReference>
<evidence type="ECO:0000256" key="8">
    <source>
        <dbReference type="ARBA" id="ARBA00024867"/>
    </source>
</evidence>
<dbReference type="SUPFAM" id="SSF55874">
    <property type="entry name" value="ATPase domain of HSP90 chaperone/DNA topoisomerase II/histidine kinase"/>
    <property type="match status" value="1"/>
</dbReference>
<dbReference type="SMART" id="SM00448">
    <property type="entry name" value="REC"/>
    <property type="match status" value="2"/>
</dbReference>
<dbReference type="InterPro" id="IPR011006">
    <property type="entry name" value="CheY-like_superfamily"/>
</dbReference>
<dbReference type="PROSITE" id="PS50110">
    <property type="entry name" value="RESPONSE_REGULATORY"/>
    <property type="match status" value="2"/>
</dbReference>
<evidence type="ECO:0000259" key="11">
    <source>
        <dbReference type="PROSITE" id="PS50109"/>
    </source>
</evidence>
<keyword evidence="6" id="KW-0418">Kinase</keyword>
<name>A0A9X8UKE1_9FIRM</name>
<dbReference type="PROSITE" id="PS50109">
    <property type="entry name" value="HIS_KIN"/>
    <property type="match status" value="1"/>
</dbReference>
<dbReference type="SMART" id="SM00388">
    <property type="entry name" value="HisKA"/>
    <property type="match status" value="1"/>
</dbReference>
<dbReference type="EC" id="2.7.13.3" evidence="3"/>
<feature type="modified residue" description="4-aspartylphosphate" evidence="10">
    <location>
        <position position="1120"/>
    </location>
</feature>
<reference evidence="15 16" key="1">
    <citation type="submission" date="2019-03" db="EMBL/GenBank/DDBJ databases">
        <title>Genomic Encyclopedia of Type Strains, Phase IV (KMG-IV): sequencing the most valuable type-strain genomes for metagenomic binning, comparative biology and taxonomic classification.</title>
        <authorList>
            <person name="Goeker M."/>
        </authorList>
    </citation>
    <scope>NUCLEOTIDE SEQUENCE [LARGE SCALE GENOMIC DNA]</scope>
    <source>
        <strain evidence="15 16">DSM 100433</strain>
    </source>
</reference>
<evidence type="ECO:0000256" key="10">
    <source>
        <dbReference type="PROSITE-ProRule" id="PRU00169"/>
    </source>
</evidence>
<dbReference type="InterPro" id="IPR003661">
    <property type="entry name" value="HisK_dim/P_dom"/>
</dbReference>
<comment type="function">
    <text evidence="8">May play the central regulatory role in sporulation. It may be an element of the effector pathway responsible for the activation of sporulation genes in response to nutritional stress. Spo0A may act in concert with spo0H (a sigma factor) to control the expression of some genes that are critical to the sporulation process.</text>
</comment>
<dbReference type="Gene3D" id="1.10.287.130">
    <property type="match status" value="1"/>
</dbReference>
<feature type="modified residue" description="4-aspartylphosphate" evidence="10">
    <location>
        <position position="981"/>
    </location>
</feature>
<evidence type="ECO:0000256" key="2">
    <source>
        <dbReference type="ARBA" id="ARBA00006402"/>
    </source>
</evidence>
<protein>
    <recommendedName>
        <fullName evidence="9">Circadian input-output histidine kinase CikA</fullName>
        <ecNumber evidence="3">2.7.13.3</ecNumber>
    </recommendedName>
    <alternativeName>
        <fullName evidence="4">Stage 0 sporulation protein A homolog</fullName>
    </alternativeName>
</protein>
<dbReference type="CDD" id="cd00130">
    <property type="entry name" value="PAS"/>
    <property type="match status" value="2"/>
</dbReference>
<dbReference type="PRINTS" id="PR00344">
    <property type="entry name" value="BCTRLSENSOR"/>
</dbReference>
<dbReference type="SMART" id="SM00387">
    <property type="entry name" value="HATPase_c"/>
    <property type="match status" value="1"/>
</dbReference>
<dbReference type="InterPro" id="IPR001610">
    <property type="entry name" value="PAC"/>
</dbReference>
<feature type="domain" description="Response regulatory" evidence="12">
    <location>
        <begin position="1068"/>
        <end position="1189"/>
    </location>
</feature>
<keyword evidence="16" id="KW-1185">Reference proteome</keyword>
<accession>A0A9X8UKE1</accession>
<dbReference type="PROSITE" id="PS50112">
    <property type="entry name" value="PAS"/>
    <property type="match status" value="2"/>
</dbReference>
<dbReference type="InterPro" id="IPR000700">
    <property type="entry name" value="PAS-assoc_C"/>
</dbReference>
<evidence type="ECO:0000256" key="9">
    <source>
        <dbReference type="ARBA" id="ARBA00074306"/>
    </source>
</evidence>
<dbReference type="CDD" id="cd00082">
    <property type="entry name" value="HisKA"/>
    <property type="match status" value="1"/>
</dbReference>
<dbReference type="Proteomes" id="UP000294682">
    <property type="component" value="Unassembled WGS sequence"/>
</dbReference>
<evidence type="ECO:0000259" key="13">
    <source>
        <dbReference type="PROSITE" id="PS50112"/>
    </source>
</evidence>
<dbReference type="GO" id="GO:0000155">
    <property type="term" value="F:phosphorelay sensor kinase activity"/>
    <property type="evidence" value="ECO:0007669"/>
    <property type="project" value="InterPro"/>
</dbReference>
<evidence type="ECO:0000256" key="6">
    <source>
        <dbReference type="ARBA" id="ARBA00022777"/>
    </source>
</evidence>
<dbReference type="InterPro" id="IPR032710">
    <property type="entry name" value="NTF2-like_dom_sf"/>
</dbReference>